<sequence length="291" mass="33764">MRQQHLALCPFLSTSCNPAQRVGRAALFSTSCRLSRAQSKEDVTNNISNPRWLSDLKIRIGKCMTFGLKPDHTIEAAKICQEIARDWRDLIAGSEGYLTGPGRKGLFRQEVVWGEMDSMGHVNNVTYNRYAESARINWAQNFANILDPHHKKEWSQLWTPQGEGLILRSIRTDFKFPMTWPDHVTVMHKLRSKPSDETNSFILDVLILSERHRRPAARCVEDIVVYDYKEGKKTPLRPFMLKQFRQTFELQEQAKKKYGERVRYLTSKVRELEQNSWDRADSVEDFGSAKT</sequence>
<organism evidence="1 2">
    <name type="scientific">Patellaria atrata CBS 101060</name>
    <dbReference type="NCBI Taxonomy" id="1346257"/>
    <lineage>
        <taxon>Eukaryota</taxon>
        <taxon>Fungi</taxon>
        <taxon>Dikarya</taxon>
        <taxon>Ascomycota</taxon>
        <taxon>Pezizomycotina</taxon>
        <taxon>Dothideomycetes</taxon>
        <taxon>Dothideomycetes incertae sedis</taxon>
        <taxon>Patellariales</taxon>
        <taxon>Patellariaceae</taxon>
        <taxon>Patellaria</taxon>
    </lineage>
</organism>
<dbReference type="PROSITE" id="PS51257">
    <property type="entry name" value="PROKAR_LIPOPROTEIN"/>
    <property type="match status" value="1"/>
</dbReference>
<keyword evidence="2" id="KW-1185">Reference proteome</keyword>
<dbReference type="SUPFAM" id="SSF54637">
    <property type="entry name" value="Thioesterase/thiol ester dehydrase-isomerase"/>
    <property type="match status" value="1"/>
</dbReference>
<dbReference type="PANTHER" id="PTHR31793:SF39">
    <property type="entry name" value="THIOESTERASE_THIOL ESTER DEHYDRASE-ISOMERASE"/>
    <property type="match status" value="1"/>
</dbReference>
<evidence type="ECO:0000313" key="1">
    <source>
        <dbReference type="EMBL" id="KAF2835826.1"/>
    </source>
</evidence>
<proteinExistence type="predicted"/>
<dbReference type="GO" id="GO:0047617">
    <property type="term" value="F:fatty acyl-CoA hydrolase activity"/>
    <property type="evidence" value="ECO:0007669"/>
    <property type="project" value="TreeGrafter"/>
</dbReference>
<evidence type="ECO:0008006" key="3">
    <source>
        <dbReference type="Google" id="ProtNLM"/>
    </source>
</evidence>
<dbReference type="OrthoDB" id="5538558at2759"/>
<name>A0A9P4VJZ7_9PEZI</name>
<comment type="caution">
    <text evidence="1">The sequence shown here is derived from an EMBL/GenBank/DDBJ whole genome shotgun (WGS) entry which is preliminary data.</text>
</comment>
<dbReference type="InterPro" id="IPR029069">
    <property type="entry name" value="HotDog_dom_sf"/>
</dbReference>
<dbReference type="Pfam" id="PF13279">
    <property type="entry name" value="4HBT_2"/>
    <property type="match status" value="1"/>
</dbReference>
<dbReference type="InterPro" id="IPR050563">
    <property type="entry name" value="4-hydroxybenzoyl-CoA_TE"/>
</dbReference>
<protein>
    <recommendedName>
        <fullName evidence="3">Thioesterase/thiol ester dehydrase-isomerase</fullName>
    </recommendedName>
</protein>
<dbReference type="Gene3D" id="3.10.129.10">
    <property type="entry name" value="Hotdog Thioesterase"/>
    <property type="match status" value="1"/>
</dbReference>
<gene>
    <name evidence="1" type="ORF">M501DRAFT_997497</name>
</gene>
<dbReference type="EMBL" id="MU006106">
    <property type="protein sequence ID" value="KAF2835826.1"/>
    <property type="molecule type" value="Genomic_DNA"/>
</dbReference>
<dbReference type="PANTHER" id="PTHR31793">
    <property type="entry name" value="4-HYDROXYBENZOYL-COA THIOESTERASE FAMILY MEMBER"/>
    <property type="match status" value="1"/>
</dbReference>
<accession>A0A9P4VJZ7</accession>
<dbReference type="CDD" id="cd00586">
    <property type="entry name" value="4HBT"/>
    <property type="match status" value="1"/>
</dbReference>
<dbReference type="Proteomes" id="UP000799429">
    <property type="component" value="Unassembled WGS sequence"/>
</dbReference>
<dbReference type="AlphaFoldDB" id="A0A9P4VJZ7"/>
<evidence type="ECO:0000313" key="2">
    <source>
        <dbReference type="Proteomes" id="UP000799429"/>
    </source>
</evidence>
<reference evidence="1" key="1">
    <citation type="journal article" date="2020" name="Stud. Mycol.">
        <title>101 Dothideomycetes genomes: a test case for predicting lifestyles and emergence of pathogens.</title>
        <authorList>
            <person name="Haridas S."/>
            <person name="Albert R."/>
            <person name="Binder M."/>
            <person name="Bloem J."/>
            <person name="Labutti K."/>
            <person name="Salamov A."/>
            <person name="Andreopoulos B."/>
            <person name="Baker S."/>
            <person name="Barry K."/>
            <person name="Bills G."/>
            <person name="Bluhm B."/>
            <person name="Cannon C."/>
            <person name="Castanera R."/>
            <person name="Culley D."/>
            <person name="Daum C."/>
            <person name="Ezra D."/>
            <person name="Gonzalez J."/>
            <person name="Henrissat B."/>
            <person name="Kuo A."/>
            <person name="Liang C."/>
            <person name="Lipzen A."/>
            <person name="Lutzoni F."/>
            <person name="Magnuson J."/>
            <person name="Mondo S."/>
            <person name="Nolan M."/>
            <person name="Ohm R."/>
            <person name="Pangilinan J."/>
            <person name="Park H.-J."/>
            <person name="Ramirez L."/>
            <person name="Alfaro M."/>
            <person name="Sun H."/>
            <person name="Tritt A."/>
            <person name="Yoshinaga Y."/>
            <person name="Zwiers L.-H."/>
            <person name="Turgeon B."/>
            <person name="Goodwin S."/>
            <person name="Spatafora J."/>
            <person name="Crous P."/>
            <person name="Grigoriev I."/>
        </authorList>
    </citation>
    <scope>NUCLEOTIDE SEQUENCE</scope>
    <source>
        <strain evidence="1">CBS 101060</strain>
    </source>
</reference>